<gene>
    <name evidence="1" type="ORF">AVEN_188213_1</name>
</gene>
<keyword evidence="2" id="KW-1185">Reference proteome</keyword>
<dbReference type="OrthoDB" id="6753017at2759"/>
<dbReference type="AlphaFoldDB" id="A0A4Y2HZ05"/>
<name>A0A4Y2HZ05_ARAVE</name>
<reference evidence="1 2" key="1">
    <citation type="journal article" date="2019" name="Sci. Rep.">
        <title>Orb-weaving spider Araneus ventricosus genome elucidates the spidroin gene catalogue.</title>
        <authorList>
            <person name="Kono N."/>
            <person name="Nakamura H."/>
            <person name="Ohtoshi R."/>
            <person name="Moran D.A.P."/>
            <person name="Shinohara A."/>
            <person name="Yoshida Y."/>
            <person name="Fujiwara M."/>
            <person name="Mori M."/>
            <person name="Tomita M."/>
            <person name="Arakawa K."/>
        </authorList>
    </citation>
    <scope>NUCLEOTIDE SEQUENCE [LARGE SCALE GENOMIC DNA]</scope>
</reference>
<evidence type="ECO:0000313" key="2">
    <source>
        <dbReference type="Proteomes" id="UP000499080"/>
    </source>
</evidence>
<proteinExistence type="predicted"/>
<sequence>MRKQLNFMGEQEQTTQLYRTNTGLYTYNPSSRDCRMEGCHATVSESINTEIRAVKYLPFINLQPSDASIHCYAIYTTLKYTAEDRLQKNSTICLSIFNQPLHVKAKEIAGSMLEDSLFRTVVVRLGGFHLLMSYMGCIGQATAGNGLKNVL</sequence>
<dbReference type="EMBL" id="BGPR01002253">
    <property type="protein sequence ID" value="GBM70465.1"/>
    <property type="molecule type" value="Genomic_DNA"/>
</dbReference>
<comment type="caution">
    <text evidence="1">The sequence shown here is derived from an EMBL/GenBank/DDBJ whole genome shotgun (WGS) entry which is preliminary data.</text>
</comment>
<protein>
    <submittedName>
        <fullName evidence="1">Uncharacterized protein</fullName>
    </submittedName>
</protein>
<organism evidence="1 2">
    <name type="scientific">Araneus ventricosus</name>
    <name type="common">Orbweaver spider</name>
    <name type="synonym">Epeira ventricosa</name>
    <dbReference type="NCBI Taxonomy" id="182803"/>
    <lineage>
        <taxon>Eukaryota</taxon>
        <taxon>Metazoa</taxon>
        <taxon>Ecdysozoa</taxon>
        <taxon>Arthropoda</taxon>
        <taxon>Chelicerata</taxon>
        <taxon>Arachnida</taxon>
        <taxon>Araneae</taxon>
        <taxon>Araneomorphae</taxon>
        <taxon>Entelegynae</taxon>
        <taxon>Araneoidea</taxon>
        <taxon>Araneidae</taxon>
        <taxon>Araneus</taxon>
    </lineage>
</organism>
<accession>A0A4Y2HZ05</accession>
<evidence type="ECO:0000313" key="1">
    <source>
        <dbReference type="EMBL" id="GBM70465.1"/>
    </source>
</evidence>
<dbReference type="Proteomes" id="UP000499080">
    <property type="component" value="Unassembled WGS sequence"/>
</dbReference>